<evidence type="ECO:0000256" key="3">
    <source>
        <dbReference type="ARBA" id="ARBA00022692"/>
    </source>
</evidence>
<keyword evidence="2" id="KW-0813">Transport</keyword>
<dbReference type="RefSeq" id="WP_045093319.1">
    <property type="nucleotide sequence ID" value="NZ_KQ235881.1"/>
</dbReference>
<dbReference type="Pfam" id="PF03600">
    <property type="entry name" value="CitMHS"/>
    <property type="match status" value="1"/>
</dbReference>
<reference evidence="9 10" key="1">
    <citation type="submission" date="2011-04" db="EMBL/GenBank/DDBJ databases">
        <title>The Genome Sequence of Clostridium citroniae WAL-19142.</title>
        <authorList>
            <consortium name="The Broad Institute Genome Sequencing Platform"/>
            <person name="Earl A."/>
            <person name="Ward D."/>
            <person name="Feldgarden M."/>
            <person name="Gevers D."/>
            <person name="Warren Y.A."/>
            <person name="Tyrrell K.L."/>
            <person name="Citron D.M."/>
            <person name="Goldstein E.J."/>
            <person name="Daigneault M."/>
            <person name="Allen-Vercoe E."/>
            <person name="Young S.K."/>
            <person name="Zeng Q."/>
            <person name="Gargeya S."/>
            <person name="Fitzgerald M."/>
            <person name="Haas B."/>
            <person name="Abouelleil A."/>
            <person name="Alvarado L."/>
            <person name="Arachchi H.M."/>
            <person name="Berlin A."/>
            <person name="Brown A."/>
            <person name="Chapman S.B."/>
            <person name="Chen Z."/>
            <person name="Dunbar C."/>
            <person name="Freedman E."/>
            <person name="Gearin G."/>
            <person name="Gellesch M."/>
            <person name="Goldberg J."/>
            <person name="Griggs A."/>
            <person name="Gujja S."/>
            <person name="Heilman E.R."/>
            <person name="Heiman D."/>
            <person name="Howarth C."/>
            <person name="Larson L."/>
            <person name="Lui A."/>
            <person name="MacDonald P.J."/>
            <person name="Mehta T."/>
            <person name="Montmayeur A."/>
            <person name="Murphy C."/>
            <person name="Neiman D."/>
            <person name="Pearson M."/>
            <person name="Priest M."/>
            <person name="Roberts A."/>
            <person name="Saif S."/>
            <person name="Shea T."/>
            <person name="Shenoy N."/>
            <person name="Sisk P."/>
            <person name="Stolte C."/>
            <person name="Sykes S."/>
            <person name="White J."/>
            <person name="Yandava C."/>
            <person name="Wortman J."/>
            <person name="Nusbaum C."/>
            <person name="Birren B."/>
        </authorList>
    </citation>
    <scope>NUCLEOTIDE SEQUENCE [LARGE SCALE GENOMIC DNA]</scope>
    <source>
        <strain evidence="9 10">WAL-19142</strain>
    </source>
</reference>
<keyword evidence="3 7" id="KW-0812">Transmembrane</keyword>
<feature type="transmembrane region" description="Helical" evidence="7">
    <location>
        <begin position="388"/>
        <end position="411"/>
    </location>
</feature>
<dbReference type="EMBL" id="ADLK01000029">
    <property type="protein sequence ID" value="KMW16716.1"/>
    <property type="molecule type" value="Genomic_DNA"/>
</dbReference>
<dbReference type="AlphaFoldDB" id="A0A0J9BX23"/>
<feature type="transmembrane region" description="Helical" evidence="7">
    <location>
        <begin position="181"/>
        <end position="201"/>
    </location>
</feature>
<sequence>MSVQATITCVIFVITILLLVFKPIPIIITGAIIPTALALFGIIKADTAFADFTNSTSIFMICFCIIGSAFFKTGLADFLGTKIIGVLGKNEKGLLAGTGIVAGGLSAFLNDTGSTACMMPIVSSMAEKAGVKRSRLLLALSYFASLGGCITLAGTTPHIVANGILKDNGLPEFAFFEYAKIGVPLLIVGILYMMFIGVRLLPDRDIDVNVDGTKDYNLKKMPYCAAIFVFTILAMATGVIPIMLAGVIGSVLVVLTGCITMDEAIKAIPISSVFLVGGVFPISKALVSTGAAEFFVTQLSPVLAGFSPIALLGGIAALQLLITQFLMNSSATVLVLPIALMLCQAAGINPLAGAMLVSICASGVFASPFGAGNNLIVMEAGGYNIQDFIKCGFPLVVLFGIVTTVLCAVFYL</sequence>
<evidence type="ECO:0000259" key="8">
    <source>
        <dbReference type="Pfam" id="PF03600"/>
    </source>
</evidence>
<comment type="caution">
    <text evidence="9">The sequence shown here is derived from an EMBL/GenBank/DDBJ whole genome shotgun (WGS) entry which is preliminary data.</text>
</comment>
<keyword evidence="5 7" id="KW-1133">Transmembrane helix</keyword>
<name>A0A0J9BX23_9FIRM</name>
<accession>A0A0J9BX23</accession>
<evidence type="ECO:0000256" key="2">
    <source>
        <dbReference type="ARBA" id="ARBA00022448"/>
    </source>
</evidence>
<dbReference type="PANTHER" id="PTHR43652">
    <property type="entry name" value="BASIC AMINO ACID ANTIPORTER YFCC-RELATED"/>
    <property type="match status" value="1"/>
</dbReference>
<evidence type="ECO:0000256" key="4">
    <source>
        <dbReference type="ARBA" id="ARBA00022737"/>
    </source>
</evidence>
<feature type="transmembrane region" description="Helical" evidence="7">
    <location>
        <begin position="354"/>
        <end position="376"/>
    </location>
</feature>
<keyword evidence="6 7" id="KW-0472">Membrane</keyword>
<protein>
    <recommendedName>
        <fullName evidence="8">Citrate transporter-like domain-containing protein</fullName>
    </recommendedName>
</protein>
<keyword evidence="4" id="KW-0677">Repeat</keyword>
<feature type="transmembrane region" description="Helical" evidence="7">
    <location>
        <begin position="7"/>
        <end position="40"/>
    </location>
</feature>
<comment type="subcellular location">
    <subcellularLocation>
        <location evidence="1">Membrane</location>
        <topology evidence="1">Multi-pass membrane protein</topology>
    </subcellularLocation>
</comment>
<dbReference type="Proteomes" id="UP000037392">
    <property type="component" value="Unassembled WGS sequence"/>
</dbReference>
<evidence type="ECO:0000313" key="9">
    <source>
        <dbReference type="EMBL" id="KMW16716.1"/>
    </source>
</evidence>
<dbReference type="GeneID" id="93161419"/>
<feature type="transmembrane region" description="Helical" evidence="7">
    <location>
        <begin position="52"/>
        <end position="71"/>
    </location>
</feature>
<dbReference type="InterPro" id="IPR051679">
    <property type="entry name" value="DASS-Related_Transporters"/>
</dbReference>
<feature type="transmembrane region" description="Helical" evidence="7">
    <location>
        <begin position="273"/>
        <end position="296"/>
    </location>
</feature>
<feature type="transmembrane region" description="Helical" evidence="7">
    <location>
        <begin position="302"/>
        <end position="322"/>
    </location>
</feature>
<dbReference type="PANTHER" id="PTHR43652:SF2">
    <property type="entry name" value="BASIC AMINO ACID ANTIPORTER YFCC-RELATED"/>
    <property type="match status" value="1"/>
</dbReference>
<dbReference type="GO" id="GO:0055085">
    <property type="term" value="P:transmembrane transport"/>
    <property type="evidence" value="ECO:0007669"/>
    <property type="project" value="InterPro"/>
</dbReference>
<evidence type="ECO:0000313" key="10">
    <source>
        <dbReference type="Proteomes" id="UP000037392"/>
    </source>
</evidence>
<evidence type="ECO:0000256" key="6">
    <source>
        <dbReference type="ARBA" id="ARBA00023136"/>
    </source>
</evidence>
<feature type="transmembrane region" description="Helical" evidence="7">
    <location>
        <begin position="136"/>
        <end position="161"/>
    </location>
</feature>
<evidence type="ECO:0000256" key="7">
    <source>
        <dbReference type="SAM" id="Phobius"/>
    </source>
</evidence>
<organism evidence="9 10">
    <name type="scientific">[Clostridium] citroniae WAL-19142</name>
    <dbReference type="NCBI Taxonomy" id="742734"/>
    <lineage>
        <taxon>Bacteria</taxon>
        <taxon>Bacillati</taxon>
        <taxon>Bacillota</taxon>
        <taxon>Clostridia</taxon>
        <taxon>Lachnospirales</taxon>
        <taxon>Lachnospiraceae</taxon>
        <taxon>Enterocloster</taxon>
    </lineage>
</organism>
<proteinExistence type="predicted"/>
<feature type="domain" description="Citrate transporter-like" evidence="8">
    <location>
        <begin position="16"/>
        <end position="357"/>
    </location>
</feature>
<dbReference type="InterPro" id="IPR004680">
    <property type="entry name" value="Cit_transptr-like_dom"/>
</dbReference>
<evidence type="ECO:0000256" key="1">
    <source>
        <dbReference type="ARBA" id="ARBA00004141"/>
    </source>
</evidence>
<dbReference type="OrthoDB" id="9765532at2"/>
<feature type="transmembrane region" description="Helical" evidence="7">
    <location>
        <begin position="221"/>
        <end position="236"/>
    </location>
</feature>
<dbReference type="GO" id="GO:0005886">
    <property type="term" value="C:plasma membrane"/>
    <property type="evidence" value="ECO:0007669"/>
    <property type="project" value="TreeGrafter"/>
</dbReference>
<feature type="transmembrane region" description="Helical" evidence="7">
    <location>
        <begin position="329"/>
        <end position="348"/>
    </location>
</feature>
<gene>
    <name evidence="9" type="ORF">HMPREF9470_04216</name>
</gene>
<dbReference type="PATRIC" id="fig|742734.4.peg.4520"/>
<evidence type="ECO:0000256" key="5">
    <source>
        <dbReference type="ARBA" id="ARBA00022989"/>
    </source>
</evidence>
<dbReference type="CDD" id="cd01115">
    <property type="entry name" value="SLC13_permease"/>
    <property type="match status" value="1"/>
</dbReference>